<evidence type="ECO:0000313" key="2">
    <source>
        <dbReference type="Proteomes" id="UP001060215"/>
    </source>
</evidence>
<comment type="caution">
    <text evidence="1">The sequence shown here is derived from an EMBL/GenBank/DDBJ whole genome shotgun (WGS) entry which is preliminary data.</text>
</comment>
<dbReference type="Proteomes" id="UP001060215">
    <property type="component" value="Chromosome 3"/>
</dbReference>
<sequence>MATTRSTALSQTLVRNMGGLSPSEPLPHLPTCPSMNIMLWNCRGAGNKTFRRNFKEITRTHRPEVVALFETKVLFSSMGLFFNNLGYTASTIVDPVGRVGGIWLLWNPTHVSLLIPLSLSTLLSDLSILFHLFPRCILLDMAGLSSDLGLESISLDDGDEINAEVANRCLIGKILAPKQLNKQAGPSLAVWISFKFEKLSDFCFDCGRIGHDRRGCKFVSREVDKVSGYGSELRTGIAKSNGVGGLPRHKVLNPTSPTAGACGTATLTDTSKAQARITIQGDHYRSAAHASEEGVELLEGVEVKKDSTHSRKELPDNHPAAHRGLSLSMGPSLTLSPLLYCGPGLEGQLSAGLVILEPRLMTPSRLQYFVTEPNDRPLNSSLRPILLNPYSSPIGIEEINRSSSPTRVDLKTKVLDECMSCVFNSLTLKRKAQADLEFSGKLPKLLKEAKTKQCLLLFWEMLCPSP</sequence>
<accession>A0ACC0IPD4</accession>
<proteinExistence type="predicted"/>
<name>A0ACC0IPD4_9ERIC</name>
<protein>
    <submittedName>
        <fullName evidence="1">Uncharacterized protein</fullName>
    </submittedName>
</protein>
<organism evidence="1 2">
    <name type="scientific">Camellia lanceoleosa</name>
    <dbReference type="NCBI Taxonomy" id="1840588"/>
    <lineage>
        <taxon>Eukaryota</taxon>
        <taxon>Viridiplantae</taxon>
        <taxon>Streptophyta</taxon>
        <taxon>Embryophyta</taxon>
        <taxon>Tracheophyta</taxon>
        <taxon>Spermatophyta</taxon>
        <taxon>Magnoliopsida</taxon>
        <taxon>eudicotyledons</taxon>
        <taxon>Gunneridae</taxon>
        <taxon>Pentapetalae</taxon>
        <taxon>asterids</taxon>
        <taxon>Ericales</taxon>
        <taxon>Theaceae</taxon>
        <taxon>Camellia</taxon>
    </lineage>
</organism>
<gene>
    <name evidence="1" type="ORF">LOK49_LG02G02848</name>
</gene>
<keyword evidence="2" id="KW-1185">Reference proteome</keyword>
<dbReference type="EMBL" id="CM045760">
    <property type="protein sequence ID" value="KAI8027305.1"/>
    <property type="molecule type" value="Genomic_DNA"/>
</dbReference>
<reference evidence="1 2" key="1">
    <citation type="journal article" date="2022" name="Plant J.">
        <title>Chromosome-level genome of Camellia lanceoleosa provides a valuable resource for understanding genome evolution and self-incompatibility.</title>
        <authorList>
            <person name="Gong W."/>
            <person name="Xiao S."/>
            <person name="Wang L."/>
            <person name="Liao Z."/>
            <person name="Chang Y."/>
            <person name="Mo W."/>
            <person name="Hu G."/>
            <person name="Li W."/>
            <person name="Zhao G."/>
            <person name="Zhu H."/>
            <person name="Hu X."/>
            <person name="Ji K."/>
            <person name="Xiang X."/>
            <person name="Song Q."/>
            <person name="Yuan D."/>
            <person name="Jin S."/>
            <person name="Zhang L."/>
        </authorList>
    </citation>
    <scope>NUCLEOTIDE SEQUENCE [LARGE SCALE GENOMIC DNA]</scope>
    <source>
        <strain evidence="1">SQ_2022a</strain>
    </source>
</reference>
<evidence type="ECO:0000313" key="1">
    <source>
        <dbReference type="EMBL" id="KAI8027305.1"/>
    </source>
</evidence>